<sequence length="97" mass="10791">IMSDFKLIEVILDMINISGTHAATELFEKFQLLLSKFGLAQEKIISITNANKNVKTALSQMQIEVVLCLANSLKISIELGLPYANDILNKSKKLIEI</sequence>
<organism evidence="1 2">
    <name type="scientific">Cetraspora pellucida</name>
    <dbReference type="NCBI Taxonomy" id="1433469"/>
    <lineage>
        <taxon>Eukaryota</taxon>
        <taxon>Fungi</taxon>
        <taxon>Fungi incertae sedis</taxon>
        <taxon>Mucoromycota</taxon>
        <taxon>Glomeromycotina</taxon>
        <taxon>Glomeromycetes</taxon>
        <taxon>Diversisporales</taxon>
        <taxon>Gigasporaceae</taxon>
        <taxon>Cetraspora</taxon>
    </lineage>
</organism>
<dbReference type="Proteomes" id="UP000789366">
    <property type="component" value="Unassembled WGS sequence"/>
</dbReference>
<comment type="caution">
    <text evidence="1">The sequence shown here is derived from an EMBL/GenBank/DDBJ whole genome shotgun (WGS) entry which is preliminary data.</text>
</comment>
<protein>
    <submittedName>
        <fullName evidence="1">2790_t:CDS:1</fullName>
    </submittedName>
</protein>
<evidence type="ECO:0000313" key="2">
    <source>
        <dbReference type="Proteomes" id="UP000789366"/>
    </source>
</evidence>
<evidence type="ECO:0000313" key="1">
    <source>
        <dbReference type="EMBL" id="CAG8784848.1"/>
    </source>
</evidence>
<dbReference type="EMBL" id="CAJVPW010063562">
    <property type="protein sequence ID" value="CAG8784848.1"/>
    <property type="molecule type" value="Genomic_DNA"/>
</dbReference>
<name>A0ACA9RC56_9GLOM</name>
<gene>
    <name evidence="1" type="ORF">SPELUC_LOCUS16694</name>
</gene>
<accession>A0ACA9RC56</accession>
<proteinExistence type="predicted"/>
<feature type="non-terminal residue" evidence="1">
    <location>
        <position position="1"/>
    </location>
</feature>
<keyword evidence="2" id="KW-1185">Reference proteome</keyword>
<reference evidence="1" key="1">
    <citation type="submission" date="2021-06" db="EMBL/GenBank/DDBJ databases">
        <authorList>
            <person name="Kallberg Y."/>
            <person name="Tangrot J."/>
            <person name="Rosling A."/>
        </authorList>
    </citation>
    <scope>NUCLEOTIDE SEQUENCE</scope>
    <source>
        <strain evidence="1">28 12/20/2015</strain>
    </source>
</reference>